<dbReference type="OrthoDB" id="3467603at2"/>
<comment type="caution">
    <text evidence="1">The sequence shown here is derived from an EMBL/GenBank/DDBJ whole genome shotgun (WGS) entry which is preliminary data.</text>
</comment>
<dbReference type="EMBL" id="LZSY01000204">
    <property type="protein sequence ID" value="OBB79336.1"/>
    <property type="molecule type" value="Genomic_DNA"/>
</dbReference>
<dbReference type="AlphaFoldDB" id="A0A1A0V821"/>
<evidence type="ECO:0000313" key="2">
    <source>
        <dbReference type="Proteomes" id="UP000094008"/>
    </source>
</evidence>
<proteinExistence type="predicted"/>
<dbReference type="RefSeq" id="WP_064888116.1">
    <property type="nucleotide sequence ID" value="NZ_LZSY01000204.1"/>
</dbReference>
<organism evidence="1 2">
    <name type="scientific">Mycolicibacterium peregrinum</name>
    <name type="common">Mycobacterium peregrinum</name>
    <dbReference type="NCBI Taxonomy" id="43304"/>
    <lineage>
        <taxon>Bacteria</taxon>
        <taxon>Bacillati</taxon>
        <taxon>Actinomycetota</taxon>
        <taxon>Actinomycetes</taxon>
        <taxon>Mycobacteriales</taxon>
        <taxon>Mycobacteriaceae</taxon>
        <taxon>Mycolicibacterium</taxon>
    </lineage>
</organism>
<accession>A0A1A0V821</accession>
<evidence type="ECO:0000313" key="1">
    <source>
        <dbReference type="EMBL" id="OBB79336.1"/>
    </source>
</evidence>
<sequence>MSPDEFFDTVDAVKATLIERAKSSFSTNGVVPTPQMWAFSSTSSKGLMGYAVCRDYTRGADAALGIGSLGILADAMHADLLVLMWEEADLRTSLYGPSDDHPTGIVILEATLHSHELTWHPFDFTVVGYNSAGLPRLDVRYGDSSDIKGGPLPEVIAKVLAEWRSRQVASFEEARATIEGAAADGYQISLVA</sequence>
<dbReference type="Proteomes" id="UP000094008">
    <property type="component" value="Unassembled WGS sequence"/>
</dbReference>
<gene>
    <name evidence="1" type="ORF">A5779_12680</name>
</gene>
<protein>
    <submittedName>
        <fullName evidence="1">Uncharacterized protein</fullName>
    </submittedName>
</protein>
<reference evidence="2" key="1">
    <citation type="submission" date="2016-06" db="EMBL/GenBank/DDBJ databases">
        <authorList>
            <person name="Sutton G."/>
            <person name="Brinkac L."/>
            <person name="Sanka R."/>
            <person name="Adams M."/>
            <person name="Lau E."/>
            <person name="Mehaffy C."/>
            <person name="Tameris M."/>
            <person name="Hatherill M."/>
            <person name="Hanekom W."/>
            <person name="Mahomed H."/>
            <person name="Mcshane H."/>
        </authorList>
    </citation>
    <scope>NUCLEOTIDE SEQUENCE [LARGE SCALE GENOMIC DNA]</scope>
    <source>
        <strain evidence="2">852002-10433_SCH5171157</strain>
    </source>
</reference>
<name>A0A1A0V821_MYCPR</name>